<sequence length="547" mass="58823">MKYFSHGIITSLMISFVTMSLNAQTTSVSSGVTFTNVSDAINFQRQLGEGLVGVAWLDYDADHDLDILITNSNGFKNGLFRNDGDEKFVDVSTEAGLSSLSGNSAVVVGDIDNDGYPDIFLSGTGGFVGPLQSPTKIYHNNGDGSFTDISDTANVPGAESALSAAMADINNDGYLDLFVTSPGHLGMLFPPATQHTDRLYLNNGNLTFTDITESAGVLGGLGSCVASFSDYNNDNLIDLFVGVCNDVTFQPTPLHLYRNNGDNTFTDVAALAGLDKLGYWMALAFGDIDNDGDFDLFATSTPLLNSLNNHILFRNNGDGTYTDITPSDITNSEFSWGATFVDFDNDTYVDLFYGGSLPAFGVIGPGLANPGRLFFNDGQGALIQNNAAHGLDLTNEYVTGIAQADFDNNGFPDFLIATSKYTVPDPVTGLPIVQGSGAPILMQNNANYNHWITIELKGINSNRMGIGARIDAYTIENGIKHQVREIRAGSSFASTETPWPTFGLAAESFTIIKISWPSGLIEWYPIFEVNKKYKFVEASGNSISKRP</sequence>
<dbReference type="EMBL" id="UOFS01000022">
    <property type="protein sequence ID" value="VAW95361.1"/>
    <property type="molecule type" value="Genomic_DNA"/>
</dbReference>
<evidence type="ECO:0000259" key="2">
    <source>
        <dbReference type="Pfam" id="PF07593"/>
    </source>
</evidence>
<keyword evidence="1" id="KW-0732">Signal</keyword>
<dbReference type="Gene3D" id="2.130.10.130">
    <property type="entry name" value="Integrin alpha, N-terminal"/>
    <property type="match status" value="2"/>
</dbReference>
<proteinExistence type="predicted"/>
<dbReference type="AlphaFoldDB" id="A0A3B0ZUF5"/>
<protein>
    <recommendedName>
        <fullName evidence="2">ASPIC/UnbV domain-containing protein</fullName>
    </recommendedName>
</protein>
<dbReference type="SUPFAM" id="SSF69318">
    <property type="entry name" value="Integrin alpha N-terminal domain"/>
    <property type="match status" value="1"/>
</dbReference>
<dbReference type="PANTHER" id="PTHR16026:SF0">
    <property type="entry name" value="CARTILAGE ACIDIC PROTEIN 1"/>
    <property type="match status" value="1"/>
</dbReference>
<evidence type="ECO:0000256" key="1">
    <source>
        <dbReference type="ARBA" id="ARBA00022729"/>
    </source>
</evidence>
<dbReference type="InterPro" id="IPR011519">
    <property type="entry name" value="UnbV_ASPIC"/>
</dbReference>
<dbReference type="Pfam" id="PF13517">
    <property type="entry name" value="FG-GAP_3"/>
    <property type="match status" value="4"/>
</dbReference>
<accession>A0A3B0ZUF5</accession>
<name>A0A3B0ZUF5_9ZZZZ</name>
<reference evidence="3" key="1">
    <citation type="submission" date="2018-06" db="EMBL/GenBank/DDBJ databases">
        <authorList>
            <person name="Zhirakovskaya E."/>
        </authorList>
    </citation>
    <scope>NUCLEOTIDE SEQUENCE</scope>
</reference>
<dbReference type="InterPro" id="IPR013517">
    <property type="entry name" value="FG-GAP"/>
</dbReference>
<feature type="domain" description="ASPIC/UnbV" evidence="2">
    <location>
        <begin position="465"/>
        <end position="530"/>
    </location>
</feature>
<dbReference type="Pfam" id="PF07593">
    <property type="entry name" value="UnbV_ASPIC"/>
    <property type="match status" value="1"/>
</dbReference>
<dbReference type="PANTHER" id="PTHR16026">
    <property type="entry name" value="CARTILAGE ACIDIC PROTEIN 1"/>
    <property type="match status" value="1"/>
</dbReference>
<dbReference type="InterPro" id="IPR027039">
    <property type="entry name" value="Crtac1"/>
</dbReference>
<dbReference type="InterPro" id="IPR028994">
    <property type="entry name" value="Integrin_alpha_N"/>
</dbReference>
<organism evidence="3">
    <name type="scientific">hydrothermal vent metagenome</name>
    <dbReference type="NCBI Taxonomy" id="652676"/>
    <lineage>
        <taxon>unclassified sequences</taxon>
        <taxon>metagenomes</taxon>
        <taxon>ecological metagenomes</taxon>
    </lineage>
</organism>
<evidence type="ECO:0000313" key="3">
    <source>
        <dbReference type="EMBL" id="VAW95361.1"/>
    </source>
</evidence>
<gene>
    <name evidence="3" type="ORF">MNBD_GAMMA22-46</name>
</gene>